<dbReference type="Gene3D" id="3.90.70.10">
    <property type="entry name" value="Cysteine proteinases"/>
    <property type="match status" value="2"/>
</dbReference>
<keyword evidence="5" id="KW-1133">Transmembrane helix</keyword>
<evidence type="ECO:0000256" key="4">
    <source>
        <dbReference type="ARBA" id="ARBA00022737"/>
    </source>
</evidence>
<dbReference type="InterPro" id="IPR000668">
    <property type="entry name" value="Peptidase_C1A_C"/>
</dbReference>
<dbReference type="GO" id="GO:0008234">
    <property type="term" value="F:cysteine-type peptidase activity"/>
    <property type="evidence" value="ECO:0007669"/>
    <property type="project" value="InterPro"/>
</dbReference>
<feature type="domain" description="SRCR" evidence="10">
    <location>
        <begin position="610"/>
        <end position="717"/>
    </location>
</feature>
<dbReference type="InterPro" id="IPR036772">
    <property type="entry name" value="SRCR-like_dom_sf"/>
</dbReference>
<dbReference type="Pfam" id="PF00530">
    <property type="entry name" value="SRCR"/>
    <property type="match status" value="9"/>
</dbReference>
<dbReference type="EMBL" id="JADXDR010000023">
    <property type="protein sequence ID" value="KAI7844937.1"/>
    <property type="molecule type" value="Genomic_DNA"/>
</dbReference>
<proteinExistence type="predicted"/>
<keyword evidence="6" id="KW-0472">Membrane</keyword>
<dbReference type="SMART" id="SM00645">
    <property type="entry name" value="Pept_C1"/>
    <property type="match status" value="1"/>
</dbReference>
<dbReference type="SUPFAM" id="SSF54001">
    <property type="entry name" value="Cysteine proteinases"/>
    <property type="match status" value="1"/>
</dbReference>
<dbReference type="SMART" id="SM00202">
    <property type="entry name" value="SR"/>
    <property type="match status" value="10"/>
</dbReference>
<dbReference type="FunFam" id="3.10.250.10:FF:000016">
    <property type="entry name" value="Scavenger receptor cysteine-rich protein type 12"/>
    <property type="match status" value="1"/>
</dbReference>
<feature type="domain" description="SRCR" evidence="10">
    <location>
        <begin position="506"/>
        <end position="604"/>
    </location>
</feature>
<evidence type="ECO:0000256" key="8">
    <source>
        <dbReference type="ARBA" id="ARBA00023180"/>
    </source>
</evidence>
<dbReference type="SUPFAM" id="SSF56487">
    <property type="entry name" value="SRCR-like"/>
    <property type="match status" value="10"/>
</dbReference>
<dbReference type="PANTHER" id="PTHR48071:SF18">
    <property type="entry name" value="DELETED IN MALIGNANT BRAIN TUMORS 1 PROTEIN-RELATED"/>
    <property type="match status" value="1"/>
</dbReference>
<dbReference type="PANTHER" id="PTHR48071">
    <property type="entry name" value="SRCR DOMAIN-CONTAINING PROTEIN"/>
    <property type="match status" value="1"/>
</dbReference>
<evidence type="ECO:0000259" key="10">
    <source>
        <dbReference type="PROSITE" id="PS50287"/>
    </source>
</evidence>
<feature type="domain" description="SRCR" evidence="10">
    <location>
        <begin position="849"/>
        <end position="950"/>
    </location>
</feature>
<evidence type="ECO:0000313" key="11">
    <source>
        <dbReference type="EMBL" id="KAI7844937.1"/>
    </source>
</evidence>
<dbReference type="PROSITE" id="PS50287">
    <property type="entry name" value="SRCR_2"/>
    <property type="match status" value="10"/>
</dbReference>
<evidence type="ECO:0000256" key="2">
    <source>
        <dbReference type="ARBA" id="ARBA00022692"/>
    </source>
</evidence>
<dbReference type="InterPro" id="IPR025660">
    <property type="entry name" value="Pept_his_AS"/>
</dbReference>
<comment type="caution">
    <text evidence="11">The sequence shown here is derived from an EMBL/GenBank/DDBJ whole genome shotgun (WGS) entry which is preliminary data.</text>
</comment>
<feature type="domain" description="SRCR" evidence="10">
    <location>
        <begin position="729"/>
        <end position="843"/>
    </location>
</feature>
<evidence type="ECO:0000256" key="3">
    <source>
        <dbReference type="ARBA" id="ARBA00022729"/>
    </source>
</evidence>
<accession>A0AAD5DV57</accession>
<evidence type="ECO:0000313" key="12">
    <source>
        <dbReference type="Proteomes" id="UP001205105"/>
    </source>
</evidence>
<sequence length="1541" mass="163588">MTRAATAAVLLAASLLACALPAVAQPTGAVPAAGSGAAKPNPLARFRSWDEAWAALSPYQASPTIAAARGPGTPACNTTAGPCRSPRQEQALKELWKAWKAKYKRSYSAAVDAERYGYFVATVTRMVTKLSNIPRTLWVGLNSRADWSPSQLQGAKKILVPAVRKPSLRAKNLALPNSWDWRSSGLDKVTPAKDQGRCGSCFAFASVAAVEKFLVKEGVYPYTSGGTGKRQTCDAAKVSAVEEADRVQLTGGGFRQLQQWSARTLREAVRVSPVMVGIYVPDDSLFEYYTGGVWPANSCKLPAGAPNASLALVNHALLVVGWDMTIPGNHHWIVKNSYGRGEEWGEDGFGRIAMMPDNTYGTCFMYHYMVQPTELVPTGLPVVPEPARTSVRLNRNIGNGKQAPVGSGRLEVLHNGRYGTVCSDGFSNAAATVVCRQLGLGNTGTAVPNAGLGQGAAASPVWLDEVQCRGDEDRLESCVHAGFGVTDCGHKEDVGVICSTEALVTARLADATKIGSTWSGRLELKDRGAWAPACASGFNKNAATLNLGTVGTALPNNAFGQGNGTRRLQSINCAGTEATWEGCRSAVWTNSACNARGDVAIRCSGAAPGVRLVSNSLTTDNAFILQGRLEVKGPGNKWSSVCDDGFSDAAAGVVCRQLGLSRTGFALPFAAFGEGSGQILYDNVACTGSEATIQQCPRAQPKDVDCTHREDVGIVCSNADPRVLPSVKLKLVNGTKTTGRLVVNYAGIEGTVCSDYFRGASATVACRQLGFLNGTGTYLFSPDGPKFGPGRALFRPNPQAGTGPILLDDVRCRGTEASIADCPNRGWGVHNCNHSNDASLQCFDGPIQVRLTNQTRQMGLVEVLTEGAWGTVCGDYPFTHEDAQVVCRQLGIPGLALKVPGAFSGPGAAPWSGISFFVCNGNEPRLDACPQKNKLPVPCDPRFTFSVACNASVQLRLVGGNNPAAGRLEMAVNGVWGRVLYWSLFTNDVATVVCKQLGLPTPGRALPAASFGTGTGPIWVAHVEGCTGQETRLQDCRLQWGIRFEFSYMFQDAAIQCDADRFPVPTRLVGRDGKTAQSGRLELLTPENQWGTICDFYGTFGPVDATQVCKQLGLPLPGRSVGGSYWGPGNGPDVLAWPAQFDRGCQGNETTLDQCDRGAWGTYGGDCDGTWQAGVECGAQPLQVRLANGTQDGRSGRVEVKWQGDPNWGTVCCSSRDCFGTMQSVADTLCRQLGQPTPGRLVDTSAYGPGAGPVLLNYVSCPNNGTSLEDCEFSLKNVRCDHSHDVGLICGAPAIELRLQDGVAGKSGRLEMKIGGQWGTVCNTPLQPFYQANNVDERFNDRSASVACRQMGLPTPGRVVRQGGFGAGSTGRVWANFFYCTGAELDLEDCYYGFWGRGDGCTPGDAVSIECGYTPPAVQLSLADGVPGKSGRLEVTFNGTKGTVVPLDPFFIRSGWLRYDWTASLSPDNIATVACQQLGLPLPGKAVLDATYGIGKGPIFLARLVCTGTEPGVEFCSYEFNQETSSTLLHTEDLGIECGPQ</sequence>
<dbReference type="GO" id="GO:0006508">
    <property type="term" value="P:proteolysis"/>
    <property type="evidence" value="ECO:0007669"/>
    <property type="project" value="InterPro"/>
</dbReference>
<feature type="domain" description="SRCR" evidence="10">
    <location>
        <begin position="1297"/>
        <end position="1412"/>
    </location>
</feature>
<organism evidence="11 12">
    <name type="scientific">Chlorella ohadii</name>
    <dbReference type="NCBI Taxonomy" id="2649997"/>
    <lineage>
        <taxon>Eukaryota</taxon>
        <taxon>Viridiplantae</taxon>
        <taxon>Chlorophyta</taxon>
        <taxon>core chlorophytes</taxon>
        <taxon>Trebouxiophyceae</taxon>
        <taxon>Chlorellales</taxon>
        <taxon>Chlorellaceae</taxon>
        <taxon>Chlorella clade</taxon>
        <taxon>Chlorella</taxon>
    </lineage>
</organism>
<feature type="domain" description="SRCR" evidence="10">
    <location>
        <begin position="391"/>
        <end position="499"/>
    </location>
</feature>
<comment type="subcellular location">
    <subcellularLocation>
        <location evidence="1">Membrane</location>
        <topology evidence="1">Single-pass membrane protein</topology>
    </subcellularLocation>
</comment>
<dbReference type="GO" id="GO:0016020">
    <property type="term" value="C:membrane"/>
    <property type="evidence" value="ECO:0007669"/>
    <property type="project" value="UniProtKB-SubCell"/>
</dbReference>
<keyword evidence="12" id="KW-1185">Reference proteome</keyword>
<dbReference type="Proteomes" id="UP001205105">
    <property type="component" value="Unassembled WGS sequence"/>
</dbReference>
<protein>
    <recommendedName>
        <fullName evidence="10">SRCR domain-containing protein</fullName>
    </recommendedName>
</protein>
<feature type="signal peptide" evidence="9">
    <location>
        <begin position="1"/>
        <end position="24"/>
    </location>
</feature>
<dbReference type="FunFam" id="3.10.250.10:FF:000001">
    <property type="entry name" value="Lysyl oxidase 4 isoform X1"/>
    <property type="match status" value="2"/>
</dbReference>
<dbReference type="Gene3D" id="3.10.250.10">
    <property type="entry name" value="SRCR-like domain"/>
    <property type="match status" value="10"/>
</dbReference>
<keyword evidence="3 9" id="KW-0732">Signal</keyword>
<dbReference type="PROSITE" id="PS00639">
    <property type="entry name" value="THIOL_PROTEASE_HIS"/>
    <property type="match status" value="1"/>
</dbReference>
<feature type="domain" description="SRCR" evidence="10">
    <location>
        <begin position="1066"/>
        <end position="1178"/>
    </location>
</feature>
<keyword evidence="4" id="KW-0677">Repeat</keyword>
<evidence type="ECO:0000256" key="5">
    <source>
        <dbReference type="ARBA" id="ARBA00022989"/>
    </source>
</evidence>
<dbReference type="InterPro" id="IPR038765">
    <property type="entry name" value="Papain-like_cys_pep_sf"/>
</dbReference>
<evidence type="ECO:0000256" key="1">
    <source>
        <dbReference type="ARBA" id="ARBA00004167"/>
    </source>
</evidence>
<dbReference type="InterPro" id="IPR001190">
    <property type="entry name" value="SRCR"/>
</dbReference>
<keyword evidence="2" id="KW-0812">Transmembrane</keyword>
<dbReference type="Pfam" id="PF00112">
    <property type="entry name" value="Peptidase_C1"/>
    <property type="match status" value="1"/>
</dbReference>
<dbReference type="PRINTS" id="PR00258">
    <property type="entry name" value="SPERACTRCPTR"/>
</dbReference>
<keyword evidence="8" id="KW-0325">Glycoprotein</keyword>
<gene>
    <name evidence="11" type="ORF">COHA_001584</name>
</gene>
<feature type="domain" description="SRCR" evidence="10">
    <location>
        <begin position="1420"/>
        <end position="1539"/>
    </location>
</feature>
<dbReference type="PROSITE" id="PS51257">
    <property type="entry name" value="PROKAR_LIPOPROTEIN"/>
    <property type="match status" value="1"/>
</dbReference>
<name>A0AAD5DV57_9CHLO</name>
<feature type="domain" description="SRCR" evidence="10">
    <location>
        <begin position="1184"/>
        <end position="1291"/>
    </location>
</feature>
<evidence type="ECO:0000256" key="6">
    <source>
        <dbReference type="ARBA" id="ARBA00023136"/>
    </source>
</evidence>
<feature type="chain" id="PRO_5041930490" description="SRCR domain-containing protein" evidence="9">
    <location>
        <begin position="25"/>
        <end position="1541"/>
    </location>
</feature>
<keyword evidence="7" id="KW-1015">Disulfide bond</keyword>
<feature type="domain" description="SRCR" evidence="10">
    <location>
        <begin position="955"/>
        <end position="1058"/>
    </location>
</feature>
<evidence type="ECO:0000256" key="9">
    <source>
        <dbReference type="SAM" id="SignalP"/>
    </source>
</evidence>
<reference evidence="11" key="1">
    <citation type="submission" date="2020-11" db="EMBL/GenBank/DDBJ databases">
        <title>Chlorella ohadii genome sequencing and assembly.</title>
        <authorList>
            <person name="Murik O."/>
            <person name="Treves H."/>
            <person name="Kedem I."/>
            <person name="Shotland Y."/>
            <person name="Kaplan A."/>
        </authorList>
    </citation>
    <scope>NUCLEOTIDE SEQUENCE</scope>
    <source>
        <strain evidence="11">1</strain>
    </source>
</reference>
<evidence type="ECO:0000256" key="7">
    <source>
        <dbReference type="ARBA" id="ARBA00023157"/>
    </source>
</evidence>